<dbReference type="AlphaFoldDB" id="A0A850CG56"/>
<evidence type="ECO:0000256" key="4">
    <source>
        <dbReference type="ARBA" id="ARBA00022801"/>
    </source>
</evidence>
<feature type="binding site" evidence="8">
    <location>
        <position position="161"/>
    </location>
    <ligand>
        <name>substrate</name>
    </ligand>
</feature>
<dbReference type="SUPFAM" id="SSF51445">
    <property type="entry name" value="(Trans)glycosidases"/>
    <property type="match status" value="1"/>
</dbReference>
<evidence type="ECO:0000259" key="9">
    <source>
        <dbReference type="Pfam" id="PF02449"/>
    </source>
</evidence>
<dbReference type="InterPro" id="IPR003476">
    <property type="entry name" value="Glyco_hydro_42"/>
</dbReference>
<comment type="caution">
    <text evidence="11">The sequence shown here is derived from an EMBL/GenBank/DDBJ whole genome shotgun (WGS) entry which is preliminary data.</text>
</comment>
<evidence type="ECO:0000256" key="8">
    <source>
        <dbReference type="PIRSR" id="PIRSR001084-2"/>
    </source>
</evidence>
<dbReference type="InterPro" id="IPR013529">
    <property type="entry name" value="Glyco_hydro_42_N"/>
</dbReference>
<evidence type="ECO:0000256" key="7">
    <source>
        <dbReference type="PIRSR" id="PIRSR001084-1"/>
    </source>
</evidence>
<sequence length="654" mass="72741">MVTIAPPQTGYQRIDEQERGMYFGGDYNPEQWPEEVWDEDVRLMREARVNLVSVGVFAWARLQPDEGEFDFAWLDRLLGKLHDGGIGVDLATATASPPAWLVRRYPDVLPVTENGTVLGPGSRQHYAPASPDYRRLASALATALGRRYADHPAVVMWHVNNEYACHVHADYSEHAARAFRAWLADRYRGIDALNDAWGTAFWSQHYNGFDEVQPPRASPTTQNPSLVLDWRRFTSDSVLDLYRMERDALRAAGATQPITTNFMGAFPWMNYWDWAAEVDLVSHDGYPDPREADAHRHAAFAADLMRSLKPDRPWLLMEQAPNAVQWRPNNAAKAPGQMAAWSEQAVARGAEGIMYFQWRQSRSGAEKFHSAMLPHSGTRSRTWTEIAALGAALEDRETASPPPGEVAIVFDWENRWALDQPDLPADIDYQAEVFKWYAALHERHVQVSFVRAADDLSAFRLVIAPALYLLPADGAASLTEFVDTGGTLVTTAFTDIVDEHDRFRPGGYGTQLADVLGGRPVDFFGVLPDDGRTARASGADFAVTTMIEDFDLDGGHVLARTREGEIVLVRNRFGTGTSLHLACFTDRAGIDFTLDYALEAARVQPVAAGLDPAVEAVATAHGVTLINQSREPVEVQTEFDAFTMAPFETRHLAK</sequence>
<dbReference type="GO" id="GO:0004565">
    <property type="term" value="F:beta-galactosidase activity"/>
    <property type="evidence" value="ECO:0007669"/>
    <property type="project" value="UniProtKB-EC"/>
</dbReference>
<feature type="active site" description="Nucleophile" evidence="7">
    <location>
        <position position="318"/>
    </location>
</feature>
<keyword evidence="4 6" id="KW-0378">Hydrolase</keyword>
<keyword evidence="5 6" id="KW-0326">Glycosidase</keyword>
<evidence type="ECO:0000313" key="12">
    <source>
        <dbReference type="Proteomes" id="UP000574690"/>
    </source>
</evidence>
<comment type="catalytic activity">
    <reaction evidence="1 6">
        <text>Hydrolysis of terminal non-reducing beta-D-galactose residues in beta-D-galactosides.</text>
        <dbReference type="EC" id="3.2.1.23"/>
    </reaction>
</comment>
<dbReference type="PANTHER" id="PTHR36447">
    <property type="entry name" value="BETA-GALACTOSIDASE GANA"/>
    <property type="match status" value="1"/>
</dbReference>
<dbReference type="InterPro" id="IPR013738">
    <property type="entry name" value="Beta_galactosidase_Trimer"/>
</dbReference>
<evidence type="ECO:0000256" key="5">
    <source>
        <dbReference type="ARBA" id="ARBA00023295"/>
    </source>
</evidence>
<feature type="active site" description="Proton donor" evidence="7">
    <location>
        <position position="162"/>
    </location>
</feature>
<comment type="similarity">
    <text evidence="2 6">Belongs to the glycosyl hydrolase 42 family.</text>
</comment>
<dbReference type="Proteomes" id="UP000574690">
    <property type="component" value="Unassembled WGS sequence"/>
</dbReference>
<dbReference type="GO" id="GO:0009341">
    <property type="term" value="C:beta-galactosidase complex"/>
    <property type="evidence" value="ECO:0007669"/>
    <property type="project" value="InterPro"/>
</dbReference>
<name>A0A850CG56_9ACTN</name>
<gene>
    <name evidence="11" type="ORF">HOQ43_20790</name>
</gene>
<dbReference type="EC" id="3.2.1.23" evidence="3 6"/>
<dbReference type="Pfam" id="PF02449">
    <property type="entry name" value="Glyco_hydro_42"/>
    <property type="match status" value="1"/>
</dbReference>
<accession>A0A850CG56</accession>
<feature type="binding site" evidence="8">
    <location>
        <position position="123"/>
    </location>
    <ligand>
        <name>substrate</name>
    </ligand>
</feature>
<evidence type="ECO:0000256" key="1">
    <source>
        <dbReference type="ARBA" id="ARBA00001412"/>
    </source>
</evidence>
<evidence type="ECO:0000256" key="6">
    <source>
        <dbReference type="PIRNR" id="PIRNR001084"/>
    </source>
</evidence>
<dbReference type="PIRSF" id="PIRSF001084">
    <property type="entry name" value="B-galactosidase"/>
    <property type="match status" value="1"/>
</dbReference>
<feature type="binding site" evidence="8">
    <location>
        <position position="326"/>
    </location>
    <ligand>
        <name>substrate</name>
    </ligand>
</feature>
<dbReference type="Gene3D" id="3.20.20.80">
    <property type="entry name" value="Glycosidases"/>
    <property type="match status" value="1"/>
</dbReference>
<feature type="domain" description="Beta-galactosidase trimerisation" evidence="10">
    <location>
        <begin position="405"/>
        <end position="602"/>
    </location>
</feature>
<feature type="domain" description="Glycoside hydrolase family 42 N-terminal" evidence="9">
    <location>
        <begin position="26"/>
        <end position="394"/>
    </location>
</feature>
<dbReference type="InterPro" id="IPR029062">
    <property type="entry name" value="Class_I_gatase-like"/>
</dbReference>
<evidence type="ECO:0000313" key="11">
    <source>
        <dbReference type="EMBL" id="NUQ90888.1"/>
    </source>
</evidence>
<reference evidence="11 12" key="1">
    <citation type="submission" date="2020-05" db="EMBL/GenBank/DDBJ databases">
        <title>DNA-SIP metagenomic assembled genomes.</title>
        <authorList>
            <person name="Yu J."/>
        </authorList>
    </citation>
    <scope>NUCLEOTIDE SEQUENCE [LARGE SCALE GENOMIC DNA]</scope>
    <source>
        <strain evidence="11">Bin5.27</strain>
    </source>
</reference>
<dbReference type="Gene3D" id="3.40.50.880">
    <property type="match status" value="1"/>
</dbReference>
<proteinExistence type="inferred from homology"/>
<dbReference type="InterPro" id="IPR017853">
    <property type="entry name" value="GH"/>
</dbReference>
<evidence type="ECO:0000256" key="2">
    <source>
        <dbReference type="ARBA" id="ARBA00005940"/>
    </source>
</evidence>
<evidence type="ECO:0000256" key="3">
    <source>
        <dbReference type="ARBA" id="ARBA00012756"/>
    </source>
</evidence>
<dbReference type="GO" id="GO:0005975">
    <property type="term" value="P:carbohydrate metabolic process"/>
    <property type="evidence" value="ECO:0007669"/>
    <property type="project" value="InterPro"/>
</dbReference>
<organism evidence="11 12">
    <name type="scientific">Glycomyces artemisiae</name>
    <dbReference type="NCBI Taxonomy" id="1076443"/>
    <lineage>
        <taxon>Bacteria</taxon>
        <taxon>Bacillati</taxon>
        <taxon>Actinomycetota</taxon>
        <taxon>Actinomycetes</taxon>
        <taxon>Glycomycetales</taxon>
        <taxon>Glycomycetaceae</taxon>
        <taxon>Glycomyces</taxon>
    </lineage>
</organism>
<dbReference type="SUPFAM" id="SSF52317">
    <property type="entry name" value="Class I glutamine amidotransferase-like"/>
    <property type="match status" value="1"/>
</dbReference>
<dbReference type="CDD" id="cd03143">
    <property type="entry name" value="A4_beta-galactosidase_middle_domain"/>
    <property type="match status" value="1"/>
</dbReference>
<dbReference type="Pfam" id="PF08532">
    <property type="entry name" value="Glyco_hydro_42M"/>
    <property type="match status" value="1"/>
</dbReference>
<dbReference type="EMBL" id="JABFXE010000869">
    <property type="protein sequence ID" value="NUQ90888.1"/>
    <property type="molecule type" value="Genomic_DNA"/>
</dbReference>
<dbReference type="PANTHER" id="PTHR36447:SF1">
    <property type="entry name" value="BETA-GALACTOSIDASE GANA"/>
    <property type="match status" value="1"/>
</dbReference>
<evidence type="ECO:0000259" key="10">
    <source>
        <dbReference type="Pfam" id="PF08532"/>
    </source>
</evidence>
<protein>
    <recommendedName>
        <fullName evidence="3 6">Beta-galactosidase</fullName>
        <shortName evidence="6">Beta-gal</shortName>
        <ecNumber evidence="3 6">3.2.1.23</ecNumber>
    </recommendedName>
</protein>